<feature type="domain" description="PBSX phage terminase small subunit-like N-terminal" evidence="2">
    <location>
        <begin position="1"/>
        <end position="64"/>
    </location>
</feature>
<proteinExistence type="predicted"/>
<dbReference type="EMBL" id="NGKA01000010">
    <property type="protein sequence ID" value="RSU11579.1"/>
    <property type="molecule type" value="Genomic_DNA"/>
</dbReference>
<dbReference type="Proteomes" id="UP000287605">
    <property type="component" value="Unassembled WGS sequence"/>
</dbReference>
<evidence type="ECO:0000313" key="4">
    <source>
        <dbReference type="Proteomes" id="UP000287605"/>
    </source>
</evidence>
<organism evidence="3 4">
    <name type="scientific">Vagococcus elongatus</name>
    <dbReference type="NCBI Taxonomy" id="180344"/>
    <lineage>
        <taxon>Bacteria</taxon>
        <taxon>Bacillati</taxon>
        <taxon>Bacillota</taxon>
        <taxon>Bacilli</taxon>
        <taxon>Lactobacillales</taxon>
        <taxon>Enterococcaceae</taxon>
        <taxon>Vagococcus</taxon>
    </lineage>
</organism>
<protein>
    <recommendedName>
        <fullName evidence="2">PBSX phage terminase small subunit-like N-terminal domain-containing protein</fullName>
    </recommendedName>
</protein>
<reference evidence="3 4" key="1">
    <citation type="submission" date="2017-05" db="EMBL/GenBank/DDBJ databases">
        <title>Vagococcus spp. assemblies.</title>
        <authorList>
            <person name="Gulvik C.A."/>
        </authorList>
    </citation>
    <scope>NUCLEOTIDE SEQUENCE [LARGE SCALE GENOMIC DNA]</scope>
    <source>
        <strain evidence="3 4">CCUG 51432</strain>
    </source>
</reference>
<dbReference type="InterPro" id="IPR018925">
    <property type="entry name" value="XtmA-like_N"/>
</dbReference>
<evidence type="ECO:0000259" key="2">
    <source>
        <dbReference type="Pfam" id="PF10668"/>
    </source>
</evidence>
<accession>A0A430AU39</accession>
<evidence type="ECO:0000256" key="1">
    <source>
        <dbReference type="SAM" id="MobiDB-lite"/>
    </source>
</evidence>
<feature type="compositionally biased region" description="Polar residues" evidence="1">
    <location>
        <begin position="76"/>
        <end position="86"/>
    </location>
</feature>
<dbReference type="OrthoDB" id="7358785at2"/>
<name>A0A430AU39_9ENTE</name>
<dbReference type="AlphaFoldDB" id="A0A430AU39"/>
<dbReference type="RefSeq" id="WP_126809202.1">
    <property type="nucleotide sequence ID" value="NZ_NGKA01000010.1"/>
</dbReference>
<dbReference type="NCBIfam" id="NF040601">
    <property type="entry name" value="TerS_not_xtmA"/>
    <property type="match status" value="1"/>
</dbReference>
<sequence length="287" mass="32469">MARKRSPERDKAYEIFRKANGDIMNREIAKQLGISEKTVSGWKSKDKWLDKLNGVLQSNERSTPKENKNKGGAPPGNQNAKGNRGNSKAAAPKRNKNAVATGEFTTYYSDLLSEEQLAMLEEDVDSSSMLIEEINLLRIRQRDMYLLLKKANAGLTDVETQKLYELRGRKKVVESKKDGRKIKVETPDIVMTELKQKSVRKIDDILRIEEALTRVSKRLSDALKQFNDLSTDQLFVEPKLRELEAKAKIIEHTADKLVLDKEKQSQVLDLIEIGKQLIGGDTDATAE</sequence>
<feature type="region of interest" description="Disordered" evidence="1">
    <location>
        <begin position="53"/>
        <end position="96"/>
    </location>
</feature>
<keyword evidence="4" id="KW-1185">Reference proteome</keyword>
<gene>
    <name evidence="3" type="ORF">CBF29_07820</name>
</gene>
<comment type="caution">
    <text evidence="3">The sequence shown here is derived from an EMBL/GenBank/DDBJ whole genome shotgun (WGS) entry which is preliminary data.</text>
</comment>
<evidence type="ECO:0000313" key="3">
    <source>
        <dbReference type="EMBL" id="RSU11579.1"/>
    </source>
</evidence>
<dbReference type="Pfam" id="PF10668">
    <property type="entry name" value="Phage_terminase"/>
    <property type="match status" value="1"/>
</dbReference>